<evidence type="ECO:0000256" key="1">
    <source>
        <dbReference type="SAM" id="MobiDB-lite"/>
    </source>
</evidence>
<evidence type="ECO:0000313" key="5">
    <source>
        <dbReference type="Proteomes" id="UP000245489"/>
    </source>
</evidence>
<feature type="compositionally biased region" description="Gly residues" evidence="1">
    <location>
        <begin position="296"/>
        <end position="313"/>
    </location>
</feature>
<keyword evidence="5" id="KW-1185">Reference proteome</keyword>
<name>A0A316EVD1_9BACT</name>
<feature type="domain" description="Outer membrane protein beta-barrel" evidence="3">
    <location>
        <begin position="778"/>
        <end position="928"/>
    </location>
</feature>
<feature type="signal peptide" evidence="2">
    <location>
        <begin position="1"/>
        <end position="20"/>
    </location>
</feature>
<dbReference type="AlphaFoldDB" id="A0A316EVD1"/>
<dbReference type="EMBL" id="QGGO01000008">
    <property type="protein sequence ID" value="PWK27146.1"/>
    <property type="molecule type" value="Genomic_DNA"/>
</dbReference>
<keyword evidence="4" id="KW-0645">Protease</keyword>
<evidence type="ECO:0000259" key="3">
    <source>
        <dbReference type="Pfam" id="PF14905"/>
    </source>
</evidence>
<feature type="chain" id="PRO_5016288861" evidence="2">
    <location>
        <begin position="21"/>
        <end position="936"/>
    </location>
</feature>
<dbReference type="InterPro" id="IPR008969">
    <property type="entry name" value="CarboxyPept-like_regulatory"/>
</dbReference>
<dbReference type="GO" id="GO:0004180">
    <property type="term" value="F:carboxypeptidase activity"/>
    <property type="evidence" value="ECO:0007669"/>
    <property type="project" value="UniProtKB-KW"/>
</dbReference>
<feature type="domain" description="Outer membrane protein beta-barrel" evidence="3">
    <location>
        <begin position="460"/>
        <end position="776"/>
    </location>
</feature>
<sequence length="936" mass="104678">MKKQFLLLLLFTFSTSILIAQTSVSGEVRELATQKTLRSAYVSLVNLADSSRKRTIPTDAMGKFQISPVRRGNYSLRVSFLGYQEFRKNIQVSGDEPVKVDSIYLIEDSQVLNEVKIVGQVAAVIQKKDTLQFNAKAYKVNPDANADELIEKIPGAVIDNGKMQIQGEEVKQVMIDGKLFFGKDATAAMKNIPAEVIDKIQVFDQLSEQSQLTGLDDGNTTKTVNITTRPDMRNGLFGRNSIGIGTNDTYKGNASINRFKGNSRLTVLFQANNINQQNFSSEDLIGVSSGSAQSRRGGGGGGGNRGGGQGGGSTDNSGNFLVNNQPGYNTTNALGLNYSNEWGTKLKFQGSYFLNQANNSIIESTFQQYIQSNNTGQTYTESSNSSTKSLNHRAYFRLEYKIDDRNSLIFTPNLSFQNTEANSGYDGVTKLPTSKLNDVINRNISSNNAVNFSNNILFRHRFAKMGRALTLNITTTYNDRNANNELRSTNNFYGANPSSKILNQNSNTDAKGLGFSSNLYYSEPLSKQSSVFVSTSFGYNENQSEKYAYNFSDSEQKYNRLDTLLSNVFNSDYYNYRVGTGFRQFSKAMNISAEIRYQNAHLMNEQIFPKVYNLDKSFNNILPSFSMRYNIDGSAKSLRFNYQTQTQQPSISQLQEVVNNNNPLRLSTGNSSLSQEYQHQLSLRYTATSPTTFSNFVTLMSANFVKGNITNSSFIATRDTVISKEITLKAGSQLSRPVNLDGQYSIRGFMSYGFPVKALKMNINTNITANFSRTPGLINTVLNYSDAQKYTFGLVLSSNISPNVDFTISSNSNLSYVQNTISSSLNNNYFNQNLKVRLNIIFWKGIVFNTDATYYSYSGLSSSFNQAYTLWNMAIGKKVFAKQQGEIRLSIFDLLKLNTSIQRNITTTYIEDSQSNVLQQFFMLTFSYNLKKYWKS</sequence>
<accession>A0A316EVD1</accession>
<dbReference type="SUPFAM" id="SSF56935">
    <property type="entry name" value="Porins"/>
    <property type="match status" value="1"/>
</dbReference>
<keyword evidence="4" id="KW-0378">Hydrolase</keyword>
<dbReference type="SUPFAM" id="SSF49464">
    <property type="entry name" value="Carboxypeptidase regulatory domain-like"/>
    <property type="match status" value="1"/>
</dbReference>
<reference evidence="4 5" key="1">
    <citation type="submission" date="2018-05" db="EMBL/GenBank/DDBJ databases">
        <title>Genomic Encyclopedia of Archaeal and Bacterial Type Strains, Phase II (KMG-II): from individual species to whole genera.</title>
        <authorList>
            <person name="Goeker M."/>
        </authorList>
    </citation>
    <scope>NUCLEOTIDE SEQUENCE [LARGE SCALE GENOMIC DNA]</scope>
    <source>
        <strain evidence="4 5">DSM 22214</strain>
    </source>
</reference>
<dbReference type="RefSeq" id="WP_109742710.1">
    <property type="nucleotide sequence ID" value="NZ_QGGO01000008.1"/>
</dbReference>
<evidence type="ECO:0000313" key="4">
    <source>
        <dbReference type="EMBL" id="PWK27146.1"/>
    </source>
</evidence>
<dbReference type="Proteomes" id="UP000245489">
    <property type="component" value="Unassembled WGS sequence"/>
</dbReference>
<dbReference type="Pfam" id="PF14905">
    <property type="entry name" value="OMP_b-brl_3"/>
    <property type="match status" value="2"/>
</dbReference>
<evidence type="ECO:0000256" key="2">
    <source>
        <dbReference type="SAM" id="SignalP"/>
    </source>
</evidence>
<organism evidence="4 5">
    <name type="scientific">Arcicella aurantiaca</name>
    <dbReference type="NCBI Taxonomy" id="591202"/>
    <lineage>
        <taxon>Bacteria</taxon>
        <taxon>Pseudomonadati</taxon>
        <taxon>Bacteroidota</taxon>
        <taxon>Cytophagia</taxon>
        <taxon>Cytophagales</taxon>
        <taxon>Flectobacillaceae</taxon>
        <taxon>Arcicella</taxon>
    </lineage>
</organism>
<feature type="region of interest" description="Disordered" evidence="1">
    <location>
        <begin position="287"/>
        <end position="320"/>
    </location>
</feature>
<dbReference type="OrthoDB" id="1682379at2"/>
<protein>
    <submittedName>
        <fullName evidence="4">Carboxypeptidase family protein</fullName>
    </submittedName>
</protein>
<gene>
    <name evidence="4" type="ORF">LV89_01960</name>
</gene>
<keyword evidence="2" id="KW-0732">Signal</keyword>
<dbReference type="Gene3D" id="2.60.40.1120">
    <property type="entry name" value="Carboxypeptidase-like, regulatory domain"/>
    <property type="match status" value="1"/>
</dbReference>
<proteinExistence type="predicted"/>
<dbReference type="Pfam" id="PF13620">
    <property type="entry name" value="CarboxypepD_reg"/>
    <property type="match status" value="1"/>
</dbReference>
<dbReference type="InterPro" id="IPR041700">
    <property type="entry name" value="OMP_b-brl_3"/>
</dbReference>
<keyword evidence="4" id="KW-0121">Carboxypeptidase</keyword>
<comment type="caution">
    <text evidence="4">The sequence shown here is derived from an EMBL/GenBank/DDBJ whole genome shotgun (WGS) entry which is preliminary data.</text>
</comment>